<dbReference type="AlphaFoldDB" id="A0A9X3UJQ4"/>
<organism evidence="1 2">
    <name type="scientific">Hoeflea prorocentri</name>
    <dbReference type="NCBI Taxonomy" id="1922333"/>
    <lineage>
        <taxon>Bacteria</taxon>
        <taxon>Pseudomonadati</taxon>
        <taxon>Pseudomonadota</taxon>
        <taxon>Alphaproteobacteria</taxon>
        <taxon>Hyphomicrobiales</taxon>
        <taxon>Rhizobiaceae</taxon>
        <taxon>Hoeflea</taxon>
    </lineage>
</organism>
<keyword evidence="2" id="KW-1185">Reference proteome</keyword>
<gene>
    <name evidence="1" type="ORF">OQ273_17665</name>
</gene>
<dbReference type="RefSeq" id="WP_267991938.1">
    <property type="nucleotide sequence ID" value="NZ_JAPJZI010000001.1"/>
</dbReference>
<dbReference type="EMBL" id="JAPJZI010000001">
    <property type="protein sequence ID" value="MDA5400408.1"/>
    <property type="molecule type" value="Genomic_DNA"/>
</dbReference>
<evidence type="ECO:0000313" key="1">
    <source>
        <dbReference type="EMBL" id="MDA5400408.1"/>
    </source>
</evidence>
<comment type="caution">
    <text evidence="1">The sequence shown here is derived from an EMBL/GenBank/DDBJ whole genome shotgun (WGS) entry which is preliminary data.</text>
</comment>
<sequence>MLPRSTPQIALLMFHSAIGHAYGEVTSLGWHGWLTEGDIRRIEEDAITLIRKGEALPETLHNCDPGPAIDDAEELARAFFRHMRAHRARQPVVCQ</sequence>
<dbReference type="Proteomes" id="UP001151234">
    <property type="component" value="Unassembled WGS sequence"/>
</dbReference>
<proteinExistence type="predicted"/>
<accession>A0A9X3UJQ4</accession>
<name>A0A9X3UJQ4_9HYPH</name>
<evidence type="ECO:0000313" key="2">
    <source>
        <dbReference type="Proteomes" id="UP001151234"/>
    </source>
</evidence>
<reference evidence="1" key="1">
    <citation type="submission" date="2022-11" db="EMBL/GenBank/DDBJ databases">
        <title>Draft genome sequence of Hoeflea poritis E7-10 and Hoeflea prorocentri PM5-8, separated from scleractinian coral Porites lutea and marine dinoflagellate.</title>
        <authorList>
            <person name="Zhang G."/>
            <person name="Wei Q."/>
            <person name="Cai L."/>
        </authorList>
    </citation>
    <scope>NUCLEOTIDE SEQUENCE</scope>
    <source>
        <strain evidence="1">PM5-8</strain>
    </source>
</reference>
<protein>
    <submittedName>
        <fullName evidence="1">Uncharacterized protein</fullName>
    </submittedName>
</protein>